<evidence type="ECO:0000256" key="8">
    <source>
        <dbReference type="ARBA" id="ARBA00022840"/>
    </source>
</evidence>
<dbReference type="OrthoDB" id="1724632at2759"/>
<evidence type="ECO:0000256" key="11">
    <source>
        <dbReference type="PROSITE-ProRule" id="PRU00886"/>
    </source>
</evidence>
<dbReference type="FunFam" id="3.30.300.10:FF:000008">
    <property type="entry name" value="GMP synthase [glutamine-hydrolyzing]"/>
    <property type="match status" value="1"/>
</dbReference>
<dbReference type="Gene3D" id="3.40.50.880">
    <property type="match status" value="1"/>
</dbReference>
<evidence type="ECO:0000256" key="10">
    <source>
        <dbReference type="ARBA" id="ARBA00031356"/>
    </source>
</evidence>
<keyword evidence="4" id="KW-0436">Ligase</keyword>
<evidence type="ECO:0000256" key="3">
    <source>
        <dbReference type="ARBA" id="ARBA00012746"/>
    </source>
</evidence>
<evidence type="ECO:0000256" key="1">
    <source>
        <dbReference type="ARBA" id="ARBA00005153"/>
    </source>
</evidence>
<evidence type="ECO:0000256" key="6">
    <source>
        <dbReference type="ARBA" id="ARBA00022749"/>
    </source>
</evidence>
<feature type="domain" description="GMPS ATP-PPase" evidence="12">
    <location>
        <begin position="194"/>
        <end position="411"/>
    </location>
</feature>
<dbReference type="OMA" id="IWQSFAV"/>
<dbReference type="CDD" id="cd01997">
    <property type="entry name" value="GMP_synthase_C"/>
    <property type="match status" value="1"/>
</dbReference>
<dbReference type="GO" id="GO:0003921">
    <property type="term" value="F:GMP synthase activity"/>
    <property type="evidence" value="ECO:0000318"/>
    <property type="project" value="GO_Central"/>
</dbReference>
<keyword evidence="6 11" id="KW-0332">GMP biosynthesis</keyword>
<keyword evidence="5 11" id="KW-0547">Nucleotide-binding</keyword>
<evidence type="ECO:0000256" key="9">
    <source>
        <dbReference type="ARBA" id="ARBA00022962"/>
    </source>
</evidence>
<dbReference type="InterPro" id="IPR004739">
    <property type="entry name" value="GMP_synth_GATase"/>
</dbReference>
<dbReference type="PRINTS" id="PR00097">
    <property type="entry name" value="ANTSNTHASEII"/>
</dbReference>
<dbReference type="InterPro" id="IPR025777">
    <property type="entry name" value="GMPS_ATP_PPase_dom"/>
</dbReference>
<evidence type="ECO:0000313" key="14">
    <source>
        <dbReference type="Proteomes" id="UP000009022"/>
    </source>
</evidence>
<proteinExistence type="predicted"/>
<dbReference type="PROSITE" id="PS51553">
    <property type="entry name" value="GMPS_ATP_PPASE"/>
    <property type="match status" value="1"/>
</dbReference>
<organism evidence="13 14">
    <name type="scientific">Trichoplax adhaerens</name>
    <name type="common">Trichoplax reptans</name>
    <dbReference type="NCBI Taxonomy" id="10228"/>
    <lineage>
        <taxon>Eukaryota</taxon>
        <taxon>Metazoa</taxon>
        <taxon>Placozoa</taxon>
        <taxon>Uniplacotomia</taxon>
        <taxon>Trichoplacea</taxon>
        <taxon>Trichoplacidae</taxon>
        <taxon>Trichoplax</taxon>
    </lineage>
</organism>
<dbReference type="KEGG" id="tad:TRIADDRAFT_26341"/>
<dbReference type="UniPathway" id="UPA00189">
    <property type="reaction ID" value="UER00296"/>
</dbReference>
<accession>B3S031</accession>
<dbReference type="FunCoup" id="B3S031">
    <property type="interactions" value="2428"/>
</dbReference>
<keyword evidence="14" id="KW-1185">Reference proteome</keyword>
<dbReference type="InterPro" id="IPR014729">
    <property type="entry name" value="Rossmann-like_a/b/a_fold"/>
</dbReference>
<keyword evidence="9" id="KW-0315">Glutamine amidotransferase</keyword>
<dbReference type="InParanoid" id="B3S031"/>
<dbReference type="FunFam" id="3.40.50.620:FF:000044">
    <property type="entry name" value="GMP synthase [glutamine-hydrolyzing]"/>
    <property type="match status" value="1"/>
</dbReference>
<dbReference type="Proteomes" id="UP000009022">
    <property type="component" value="Unassembled WGS sequence"/>
</dbReference>
<dbReference type="PhylomeDB" id="B3S031"/>
<dbReference type="AlphaFoldDB" id="B3S031"/>
<dbReference type="PANTHER" id="PTHR11922">
    <property type="entry name" value="GMP SYNTHASE-RELATED"/>
    <property type="match status" value="1"/>
</dbReference>
<dbReference type="CTD" id="6755057"/>
<dbReference type="PRINTS" id="PR00096">
    <property type="entry name" value="GATASE"/>
</dbReference>
<dbReference type="FunFam" id="3.40.50.880:FF:000013">
    <property type="entry name" value="GMP synthase [glutamine-hydrolyzing]"/>
    <property type="match status" value="1"/>
</dbReference>
<dbReference type="CDD" id="cd01742">
    <property type="entry name" value="GATase1_GMP_Synthase"/>
    <property type="match status" value="1"/>
</dbReference>
<dbReference type="SUPFAM" id="SSF52402">
    <property type="entry name" value="Adenine nucleotide alpha hydrolases-like"/>
    <property type="match status" value="1"/>
</dbReference>
<dbReference type="PANTHER" id="PTHR11922:SF2">
    <property type="entry name" value="GMP SYNTHASE [GLUTAMINE-HYDROLYZING]"/>
    <property type="match status" value="1"/>
</dbReference>
<evidence type="ECO:0000313" key="13">
    <source>
        <dbReference type="EMBL" id="EDV23935.1"/>
    </source>
</evidence>
<dbReference type="Gene3D" id="3.30.300.10">
    <property type="match status" value="2"/>
</dbReference>
<dbReference type="NCBIfam" id="NF000848">
    <property type="entry name" value="PRK00074.1"/>
    <property type="match status" value="1"/>
</dbReference>
<keyword evidence="8 11" id="KW-0067">ATP-binding</keyword>
<comment type="subunit">
    <text evidence="2">Homodimer.</text>
</comment>
<dbReference type="EMBL" id="DS985246">
    <property type="protein sequence ID" value="EDV23935.1"/>
    <property type="molecule type" value="Genomic_DNA"/>
</dbReference>
<dbReference type="Pfam" id="PF00958">
    <property type="entry name" value="GMP_synt_C"/>
    <property type="match status" value="1"/>
</dbReference>
<dbReference type="Pfam" id="PF02540">
    <property type="entry name" value="NAD_synthase"/>
    <property type="match status" value="1"/>
</dbReference>
<reference evidence="13 14" key="1">
    <citation type="journal article" date="2008" name="Nature">
        <title>The Trichoplax genome and the nature of placozoans.</title>
        <authorList>
            <person name="Srivastava M."/>
            <person name="Begovic E."/>
            <person name="Chapman J."/>
            <person name="Putnam N.H."/>
            <person name="Hellsten U."/>
            <person name="Kawashima T."/>
            <person name="Kuo A."/>
            <person name="Mitros T."/>
            <person name="Salamov A."/>
            <person name="Carpenter M.L."/>
            <person name="Signorovitch A.Y."/>
            <person name="Moreno M.A."/>
            <person name="Kamm K."/>
            <person name="Grimwood J."/>
            <person name="Schmutz J."/>
            <person name="Shapiro H."/>
            <person name="Grigoriev I.V."/>
            <person name="Buss L.W."/>
            <person name="Schierwater B."/>
            <person name="Dellaporta S.L."/>
            <person name="Rokhsar D.S."/>
        </authorList>
    </citation>
    <scope>NUCLEOTIDE SEQUENCE [LARGE SCALE GENOMIC DNA]</scope>
    <source>
        <strain evidence="13 14">Grell-BS-1999</strain>
    </source>
</reference>
<dbReference type="GeneID" id="6755057"/>
<dbReference type="Gene3D" id="3.40.50.620">
    <property type="entry name" value="HUPs"/>
    <property type="match status" value="1"/>
</dbReference>
<comment type="pathway">
    <text evidence="1">Purine metabolism; GMP biosynthesis; GMP from XMP (L-Gln route): step 1/1.</text>
</comment>
<dbReference type="Pfam" id="PF00117">
    <property type="entry name" value="GATase"/>
    <property type="match status" value="1"/>
</dbReference>
<dbReference type="InterPro" id="IPR022310">
    <property type="entry name" value="NAD/GMP_synthase"/>
</dbReference>
<dbReference type="SUPFAM" id="SSF54810">
    <property type="entry name" value="GMP synthetase C-terminal dimerisation domain"/>
    <property type="match status" value="2"/>
</dbReference>
<evidence type="ECO:0000256" key="5">
    <source>
        <dbReference type="ARBA" id="ARBA00022741"/>
    </source>
</evidence>
<evidence type="ECO:0000256" key="2">
    <source>
        <dbReference type="ARBA" id="ARBA00011738"/>
    </source>
</evidence>
<dbReference type="InterPro" id="IPR001674">
    <property type="entry name" value="GMP_synth_C"/>
</dbReference>
<dbReference type="SUPFAM" id="SSF52317">
    <property type="entry name" value="Class I glutamine amidotransferase-like"/>
    <property type="match status" value="1"/>
</dbReference>
<dbReference type="PROSITE" id="PS51273">
    <property type="entry name" value="GATASE_TYPE_1"/>
    <property type="match status" value="1"/>
</dbReference>
<dbReference type="STRING" id="10228.B3S031"/>
<protein>
    <recommendedName>
        <fullName evidence="3">GMP synthase (glutamine-hydrolyzing)</fullName>
        <ecNumber evidence="3">6.3.5.2</ecNumber>
    </recommendedName>
    <alternativeName>
        <fullName evidence="10">Glutamine amidotransferase</fullName>
    </alternativeName>
</protein>
<dbReference type="GO" id="GO:0005524">
    <property type="term" value="F:ATP binding"/>
    <property type="evidence" value="ECO:0007669"/>
    <property type="project" value="UniProtKB-UniRule"/>
</dbReference>
<dbReference type="GO" id="GO:0006177">
    <property type="term" value="P:GMP biosynthetic process"/>
    <property type="evidence" value="ECO:0000318"/>
    <property type="project" value="GO_Central"/>
</dbReference>
<dbReference type="InterPro" id="IPR029062">
    <property type="entry name" value="Class_I_gatase-like"/>
</dbReference>
<dbReference type="NCBIfam" id="TIGR00888">
    <property type="entry name" value="guaA_Nterm"/>
    <property type="match status" value="1"/>
</dbReference>
<evidence type="ECO:0000256" key="7">
    <source>
        <dbReference type="ARBA" id="ARBA00022755"/>
    </source>
</evidence>
<sequence length="667" mass="73932">MTHKVALLDAGAQYGKVIDRRIRDLNVETEMVPLDITATSLVEKGYRAIIISGGPNSVYSSDALIYDPNIFSIGIPILGICYGMQLVNLHFGGTVTKGDVREDGQFTIDVDPDCLLFSGLSKQQNVLLTHGDSVDQVANTFKVIATSGDIVTAIGNDEKHLYGVQFHPEVDLTEKGSEIFRNFLFKIAKCPGNFTMINRQQQCIDNIKQKVRDKKALVLVSGGVDSAVCAALLHKALGSDRVIALHIDNGFMRKNESDDVKISLRKIGLDIEILHSAYHFYTSHTSYPIMLEGIPTRHITDPLVNVYSPEEKRHIIGDTFVRVANEYLKNLGIEPQDIVLAQGTLRPDLIESASKEASSEAHVIKTHHNDTDLVRQLRLQNGIIEPLQDFHKDEVRALGIELGLPPHLINRHPFPGPGLAIRVICADERYVTNEFGETCSLLQYIVDFARAQQRPHAHLTRISGSLSLSEQEFLLTFSAKHTISATLLPIKTVGVQGDRRSYSYVAGLSSDEPPVWEGLFKLAKLIPRICHDVNRVVYVNGPAIVHPVHDITPTTLSNIALSTLREADEIVNSALRDYGYKISQAPVVLIPIHFDRGAAMKLPSTRRSIVFRPFVTNDFMTGVAAIPGKHIPEEVVFTIFKNVEKIPGISRVLYDMTSKPPGTTEWE</sequence>
<evidence type="ECO:0000259" key="12">
    <source>
        <dbReference type="PROSITE" id="PS51553"/>
    </source>
</evidence>
<dbReference type="MEROPS" id="C26.950"/>
<evidence type="ECO:0000256" key="4">
    <source>
        <dbReference type="ARBA" id="ARBA00022598"/>
    </source>
</evidence>
<dbReference type="EC" id="6.3.5.2" evidence="3"/>
<dbReference type="HOGENOM" id="CLU_014340_0_2_1"/>
<gene>
    <name evidence="13" type="ORF">TRIADDRAFT_26341</name>
</gene>
<keyword evidence="7 11" id="KW-0658">Purine biosynthesis</keyword>
<feature type="binding site" evidence="11">
    <location>
        <begin position="221"/>
        <end position="227"/>
    </location>
    <ligand>
        <name>ATP</name>
        <dbReference type="ChEBI" id="CHEBI:30616"/>
    </ligand>
</feature>
<name>B3S031_TRIAD</name>
<dbReference type="GO" id="GO:0005829">
    <property type="term" value="C:cytosol"/>
    <property type="evidence" value="ECO:0000318"/>
    <property type="project" value="GO_Central"/>
</dbReference>
<dbReference type="RefSeq" id="XP_002113461.1">
    <property type="nucleotide sequence ID" value="XM_002113425.1"/>
</dbReference>
<dbReference type="InterPro" id="IPR017926">
    <property type="entry name" value="GATASE"/>
</dbReference>
<dbReference type="eggNOG" id="KOG1622">
    <property type="taxonomic scope" value="Eukaryota"/>
</dbReference>